<reference evidence="1 2" key="1">
    <citation type="submission" date="2018-06" db="EMBL/GenBank/DDBJ databases">
        <title>Natronomonas sp. F16-60 a new haloarchaeon isolated from a solar saltern of Isla Cristina, Huelva, Spain.</title>
        <authorList>
            <person name="Duran-Viseras A."/>
            <person name="Sanchez-Porro C."/>
            <person name="Ventosa A."/>
        </authorList>
    </citation>
    <scope>NUCLEOTIDE SEQUENCE [LARGE SCALE GENOMIC DNA]</scope>
    <source>
        <strain evidence="1 2">F16-60</strain>
    </source>
</reference>
<dbReference type="EMBL" id="QMDX01000016">
    <property type="protein sequence ID" value="TSD09188.1"/>
    <property type="molecule type" value="Genomic_DNA"/>
</dbReference>
<protein>
    <submittedName>
        <fullName evidence="1">Uncharacterized protein</fullName>
    </submittedName>
</protein>
<gene>
    <name evidence="1" type="ORF">DP107_16820</name>
</gene>
<sequence>MRAVLFLHLLAFVAGPVCLQCSFRPELSGLTFGKGLFGDAEVIERPVFDFGERHRVREFVMPDGTGEKSAIIVANVFIIESKEVSLEAVHSWAIHNGDHGEGARFKQ</sequence>
<evidence type="ECO:0000313" key="2">
    <source>
        <dbReference type="Proteomes" id="UP000319894"/>
    </source>
</evidence>
<dbReference type="InParanoid" id="A0A554MVN6"/>
<dbReference type="AlphaFoldDB" id="A0A554MVN6"/>
<evidence type="ECO:0000313" key="1">
    <source>
        <dbReference type="EMBL" id="TSD09188.1"/>
    </source>
</evidence>
<keyword evidence="2" id="KW-1185">Reference proteome</keyword>
<dbReference type="Proteomes" id="UP000319894">
    <property type="component" value="Unassembled WGS sequence"/>
</dbReference>
<proteinExistence type="predicted"/>
<comment type="caution">
    <text evidence="1">The sequence shown here is derived from an EMBL/GenBank/DDBJ whole genome shotgun (WGS) entry which is preliminary data.</text>
</comment>
<name>A0A554MVN6_9EURY</name>
<dbReference type="RefSeq" id="WP_144263291.1">
    <property type="nucleotide sequence ID" value="NZ_QMDX01000016.1"/>
</dbReference>
<accession>A0A554MVN6</accession>
<organism evidence="1 2">
    <name type="scientific">Haloglomus irregulare</name>
    <dbReference type="NCBI Taxonomy" id="2234134"/>
    <lineage>
        <taxon>Archaea</taxon>
        <taxon>Methanobacteriati</taxon>
        <taxon>Methanobacteriota</taxon>
        <taxon>Stenosarchaea group</taxon>
        <taxon>Halobacteria</taxon>
        <taxon>Halobacteriales</taxon>
        <taxon>Natronomonadaceae</taxon>
        <taxon>Haloglomus</taxon>
    </lineage>
</organism>